<reference evidence="2 3" key="1">
    <citation type="submission" date="2019-01" db="EMBL/GenBank/DDBJ databases">
        <title>Sequencing of cultivated peanut Arachis hypogaea provides insights into genome evolution and oil improvement.</title>
        <authorList>
            <person name="Chen X."/>
        </authorList>
    </citation>
    <scope>NUCLEOTIDE SEQUENCE [LARGE SCALE GENOMIC DNA]</scope>
    <source>
        <strain evidence="3">cv. Fuhuasheng</strain>
        <tissue evidence="2">Leaves</tissue>
    </source>
</reference>
<dbReference type="GO" id="GO:0003676">
    <property type="term" value="F:nucleic acid binding"/>
    <property type="evidence" value="ECO:0007669"/>
    <property type="project" value="InterPro"/>
</dbReference>
<feature type="domain" description="RNase H type-1" evidence="1">
    <location>
        <begin position="41"/>
        <end position="108"/>
    </location>
</feature>
<dbReference type="PANTHER" id="PTHR47074">
    <property type="entry name" value="BNAC02G40300D PROTEIN"/>
    <property type="match status" value="1"/>
</dbReference>
<keyword evidence="3" id="KW-1185">Reference proteome</keyword>
<dbReference type="InterPro" id="IPR012337">
    <property type="entry name" value="RNaseH-like_sf"/>
</dbReference>
<dbReference type="GO" id="GO:0004523">
    <property type="term" value="F:RNA-DNA hybrid ribonuclease activity"/>
    <property type="evidence" value="ECO:0007669"/>
    <property type="project" value="InterPro"/>
</dbReference>
<sequence length="109" mass="12138">MNFHSLWHGRNKLVFENDQSPPEPKSDDCWSAPPLNTFKLNVDAATNNGGRRRVGVVTRDSEGIVAAAATLEITSSLSVREAEAMACYLGLEFATQYCFFDIELKRDNI</sequence>
<evidence type="ECO:0000313" key="2">
    <source>
        <dbReference type="EMBL" id="RYR54386.1"/>
    </source>
</evidence>
<gene>
    <name evidence="2" type="ORF">Ahy_A06g029651</name>
</gene>
<dbReference type="Pfam" id="PF13456">
    <property type="entry name" value="RVT_3"/>
    <property type="match status" value="1"/>
</dbReference>
<comment type="caution">
    <text evidence="2">The sequence shown here is derived from an EMBL/GenBank/DDBJ whole genome shotgun (WGS) entry which is preliminary data.</text>
</comment>
<dbReference type="AlphaFoldDB" id="A0A445CTT3"/>
<proteinExistence type="predicted"/>
<dbReference type="InterPro" id="IPR052929">
    <property type="entry name" value="RNase_H-like_EbsB-rel"/>
</dbReference>
<evidence type="ECO:0000259" key="1">
    <source>
        <dbReference type="Pfam" id="PF13456"/>
    </source>
</evidence>
<dbReference type="PANTHER" id="PTHR47074:SF11">
    <property type="entry name" value="REVERSE TRANSCRIPTASE-LIKE PROTEIN"/>
    <property type="match status" value="1"/>
</dbReference>
<accession>A0A445CTT3</accession>
<dbReference type="EMBL" id="SDMP01000006">
    <property type="protein sequence ID" value="RYR54386.1"/>
    <property type="molecule type" value="Genomic_DNA"/>
</dbReference>
<dbReference type="InterPro" id="IPR002156">
    <property type="entry name" value="RNaseH_domain"/>
</dbReference>
<protein>
    <recommendedName>
        <fullName evidence="1">RNase H type-1 domain-containing protein</fullName>
    </recommendedName>
</protein>
<dbReference type="SUPFAM" id="SSF53098">
    <property type="entry name" value="Ribonuclease H-like"/>
    <property type="match status" value="1"/>
</dbReference>
<dbReference type="Proteomes" id="UP000289738">
    <property type="component" value="Chromosome A06"/>
</dbReference>
<name>A0A445CTT3_ARAHY</name>
<organism evidence="2 3">
    <name type="scientific">Arachis hypogaea</name>
    <name type="common">Peanut</name>
    <dbReference type="NCBI Taxonomy" id="3818"/>
    <lineage>
        <taxon>Eukaryota</taxon>
        <taxon>Viridiplantae</taxon>
        <taxon>Streptophyta</taxon>
        <taxon>Embryophyta</taxon>
        <taxon>Tracheophyta</taxon>
        <taxon>Spermatophyta</taxon>
        <taxon>Magnoliopsida</taxon>
        <taxon>eudicotyledons</taxon>
        <taxon>Gunneridae</taxon>
        <taxon>Pentapetalae</taxon>
        <taxon>rosids</taxon>
        <taxon>fabids</taxon>
        <taxon>Fabales</taxon>
        <taxon>Fabaceae</taxon>
        <taxon>Papilionoideae</taxon>
        <taxon>50 kb inversion clade</taxon>
        <taxon>dalbergioids sensu lato</taxon>
        <taxon>Dalbergieae</taxon>
        <taxon>Pterocarpus clade</taxon>
        <taxon>Arachis</taxon>
    </lineage>
</organism>
<evidence type="ECO:0000313" key="3">
    <source>
        <dbReference type="Proteomes" id="UP000289738"/>
    </source>
</evidence>